<dbReference type="KEGG" id="nia:A8C56_06835"/>
<dbReference type="OrthoDB" id="1112758at2"/>
<organism evidence="4 5">
    <name type="scientific">Niabella ginsenosidivorans</name>
    <dbReference type="NCBI Taxonomy" id="1176587"/>
    <lineage>
        <taxon>Bacteria</taxon>
        <taxon>Pseudomonadati</taxon>
        <taxon>Bacteroidota</taxon>
        <taxon>Chitinophagia</taxon>
        <taxon>Chitinophagales</taxon>
        <taxon>Chitinophagaceae</taxon>
        <taxon>Niabella</taxon>
    </lineage>
</organism>
<keyword evidence="1" id="KW-0732">Signal</keyword>
<dbReference type="InterPro" id="IPR012910">
    <property type="entry name" value="Plug_dom"/>
</dbReference>
<keyword evidence="2" id="KW-0998">Cell outer membrane</keyword>
<dbReference type="RefSeq" id="WP_067753720.1">
    <property type="nucleotide sequence ID" value="NZ_CP015772.1"/>
</dbReference>
<protein>
    <recommendedName>
        <fullName evidence="3">TonB-dependent receptor plug domain-containing protein</fullName>
    </recommendedName>
</protein>
<dbReference type="GO" id="GO:0015344">
    <property type="term" value="F:siderophore uptake transmembrane transporter activity"/>
    <property type="evidence" value="ECO:0007669"/>
    <property type="project" value="TreeGrafter"/>
</dbReference>
<reference evidence="4 5" key="1">
    <citation type="submission" date="2016-05" db="EMBL/GenBank/DDBJ databases">
        <title>Niabella ginsenosidivorans BS26 whole genome sequencing.</title>
        <authorList>
            <person name="Im W.T."/>
            <person name="Siddiqi M.Z."/>
        </authorList>
    </citation>
    <scope>NUCLEOTIDE SEQUENCE [LARGE SCALE GENOMIC DNA]</scope>
    <source>
        <strain evidence="4 5">BS26</strain>
    </source>
</reference>
<dbReference type="PANTHER" id="PTHR30069">
    <property type="entry name" value="TONB-DEPENDENT OUTER MEMBRANE RECEPTOR"/>
    <property type="match status" value="1"/>
</dbReference>
<dbReference type="EMBL" id="CP015772">
    <property type="protein sequence ID" value="ANH80730.1"/>
    <property type="molecule type" value="Genomic_DNA"/>
</dbReference>
<dbReference type="SUPFAM" id="SSF49464">
    <property type="entry name" value="Carboxypeptidase regulatory domain-like"/>
    <property type="match status" value="1"/>
</dbReference>
<dbReference type="GO" id="GO:0009279">
    <property type="term" value="C:cell outer membrane"/>
    <property type="evidence" value="ECO:0007669"/>
    <property type="project" value="UniProtKB-SubCell"/>
</dbReference>
<gene>
    <name evidence="4" type="ORF">A8C56_06835</name>
</gene>
<dbReference type="NCBIfam" id="TIGR04057">
    <property type="entry name" value="SusC_RagA_signa"/>
    <property type="match status" value="1"/>
</dbReference>
<dbReference type="SUPFAM" id="SSF56935">
    <property type="entry name" value="Porins"/>
    <property type="match status" value="1"/>
</dbReference>
<comment type="similarity">
    <text evidence="2">Belongs to the TonB-dependent receptor family.</text>
</comment>
<dbReference type="STRING" id="1176587.A8C56_06835"/>
<name>A0A1A9I1Z3_9BACT</name>
<dbReference type="InterPro" id="IPR039426">
    <property type="entry name" value="TonB-dep_rcpt-like"/>
</dbReference>
<comment type="subcellular location">
    <subcellularLocation>
        <location evidence="2">Cell outer membrane</location>
        <topology evidence="2">Multi-pass membrane protein</topology>
    </subcellularLocation>
</comment>
<dbReference type="PROSITE" id="PS52016">
    <property type="entry name" value="TONB_DEPENDENT_REC_3"/>
    <property type="match status" value="1"/>
</dbReference>
<keyword evidence="2" id="KW-1134">Transmembrane beta strand</keyword>
<dbReference type="AlphaFoldDB" id="A0A1A9I1Z3"/>
<dbReference type="Proteomes" id="UP000077667">
    <property type="component" value="Chromosome"/>
</dbReference>
<dbReference type="GO" id="GO:0044718">
    <property type="term" value="P:siderophore transmembrane transport"/>
    <property type="evidence" value="ECO:0007669"/>
    <property type="project" value="TreeGrafter"/>
</dbReference>
<evidence type="ECO:0000256" key="2">
    <source>
        <dbReference type="PROSITE-ProRule" id="PRU01360"/>
    </source>
</evidence>
<evidence type="ECO:0000259" key="3">
    <source>
        <dbReference type="Pfam" id="PF07715"/>
    </source>
</evidence>
<dbReference type="InterPro" id="IPR037066">
    <property type="entry name" value="Plug_dom_sf"/>
</dbReference>
<sequence>MKKKLRIGKEEILLLLVFLLGGGRVFAQTTIVSGKITDEKGSSLIGVTVAIKNTTTATVSNTEGGYSIKAGAADVLVFSYVGYHEQEVPVNGQSKISITMKRQESDLGEVVAIGYQTVLKKDLTGATGVVKMEDARKISGGSVAEALQGLVPGVTVRNGGAPGQNATIEIRGAANFQYLSPLYVIDGMIADANVTINPDDVASVQVLKDASAAAIYGARAGSGVIIITTKKGRAGDPVISVSAKVGMQQLPKVWDVMDAPSFLKTAQQQYTNSGVALPADISAQLANNTINVDWQKAVYRTSPYQDYNVGVSGGSATGSYYLSGGYYSNQGTVVANSFDRASMRINTEMRKGRLTVGENMMLSSSRSQNPGGGVNVFYNSAQMLPIIMVQSDDYKDPNLYPSNPGGWGWGHPIILHMPITTLQMLLWIRSIILMPKLWVICLPH</sequence>
<dbReference type="PANTHER" id="PTHR30069:SF29">
    <property type="entry name" value="HEMOGLOBIN AND HEMOGLOBIN-HAPTOGLOBIN-BINDING PROTEIN 1-RELATED"/>
    <property type="match status" value="1"/>
</dbReference>
<feature type="domain" description="TonB-dependent receptor plug" evidence="3">
    <location>
        <begin position="120"/>
        <end position="224"/>
    </location>
</feature>
<keyword evidence="2" id="KW-0472">Membrane</keyword>
<dbReference type="InterPro" id="IPR023997">
    <property type="entry name" value="TonB-dep_OMP_SusC/RagA_CS"/>
</dbReference>
<keyword evidence="2" id="KW-0812">Transmembrane</keyword>
<dbReference type="Pfam" id="PF07715">
    <property type="entry name" value="Plug"/>
    <property type="match status" value="1"/>
</dbReference>
<dbReference type="Pfam" id="PF13715">
    <property type="entry name" value="CarbopepD_reg_2"/>
    <property type="match status" value="1"/>
</dbReference>
<keyword evidence="5" id="KW-1185">Reference proteome</keyword>
<evidence type="ECO:0000256" key="1">
    <source>
        <dbReference type="ARBA" id="ARBA00022729"/>
    </source>
</evidence>
<keyword evidence="2" id="KW-0813">Transport</keyword>
<dbReference type="InterPro" id="IPR008969">
    <property type="entry name" value="CarboxyPept-like_regulatory"/>
</dbReference>
<accession>A0A1A9I1Z3</accession>
<dbReference type="Gene3D" id="2.170.130.10">
    <property type="entry name" value="TonB-dependent receptor, plug domain"/>
    <property type="match status" value="1"/>
</dbReference>
<evidence type="ECO:0000313" key="5">
    <source>
        <dbReference type="Proteomes" id="UP000077667"/>
    </source>
</evidence>
<proteinExistence type="inferred from homology"/>
<evidence type="ECO:0000313" key="4">
    <source>
        <dbReference type="EMBL" id="ANH80730.1"/>
    </source>
</evidence>